<comment type="similarity">
    <text evidence="2">Belongs to the proline oxidase family.</text>
</comment>
<dbReference type="PANTHER" id="PTHR13914:SF0">
    <property type="entry name" value="PROLINE DEHYDROGENASE 1, MITOCHONDRIAL"/>
    <property type="match status" value="1"/>
</dbReference>
<dbReference type="EC" id="1.5.5.2" evidence="2"/>
<dbReference type="InterPro" id="IPR029041">
    <property type="entry name" value="FAD-linked_oxidoreductase-like"/>
</dbReference>
<gene>
    <name evidence="4" type="ORF">HYH03_005796</name>
</gene>
<keyword evidence="1 2" id="KW-0560">Oxidoreductase</keyword>
<evidence type="ECO:0000313" key="4">
    <source>
        <dbReference type="EMBL" id="KAG2496196.1"/>
    </source>
</evidence>
<feature type="region of interest" description="Disordered" evidence="3">
    <location>
        <begin position="399"/>
        <end position="419"/>
    </location>
</feature>
<keyword evidence="2" id="KW-0274">FAD</keyword>
<dbReference type="GO" id="GO:0005739">
    <property type="term" value="C:mitochondrion"/>
    <property type="evidence" value="ECO:0007669"/>
    <property type="project" value="TreeGrafter"/>
</dbReference>
<dbReference type="SUPFAM" id="SSF51730">
    <property type="entry name" value="FAD-linked oxidoreductase"/>
    <property type="match status" value="1"/>
</dbReference>
<feature type="compositionally biased region" description="Low complexity" evidence="3">
    <location>
        <begin position="399"/>
        <end position="411"/>
    </location>
</feature>
<dbReference type="AlphaFoldDB" id="A0A836C0T9"/>
<keyword evidence="5" id="KW-1185">Reference proteome</keyword>
<comment type="catalytic activity">
    <reaction evidence="2">
        <text>L-proline + a quinone = (S)-1-pyrroline-5-carboxylate + a quinol + H(+)</text>
        <dbReference type="Rhea" id="RHEA:23784"/>
        <dbReference type="ChEBI" id="CHEBI:15378"/>
        <dbReference type="ChEBI" id="CHEBI:17388"/>
        <dbReference type="ChEBI" id="CHEBI:24646"/>
        <dbReference type="ChEBI" id="CHEBI:60039"/>
        <dbReference type="ChEBI" id="CHEBI:132124"/>
        <dbReference type="EC" id="1.5.5.2"/>
    </reaction>
</comment>
<keyword evidence="2" id="KW-0642">Proline metabolism</keyword>
<evidence type="ECO:0000256" key="3">
    <source>
        <dbReference type="SAM" id="MobiDB-lite"/>
    </source>
</evidence>
<dbReference type="OrthoDB" id="5464at2759"/>
<dbReference type="GO" id="GO:0004657">
    <property type="term" value="F:proline dehydrogenase activity"/>
    <property type="evidence" value="ECO:0007669"/>
    <property type="project" value="UniProtKB-EC"/>
</dbReference>
<evidence type="ECO:0000256" key="1">
    <source>
        <dbReference type="ARBA" id="ARBA00023002"/>
    </source>
</evidence>
<dbReference type="GO" id="GO:0071949">
    <property type="term" value="F:FAD binding"/>
    <property type="evidence" value="ECO:0007669"/>
    <property type="project" value="TreeGrafter"/>
</dbReference>
<comment type="cofactor">
    <cofactor evidence="2">
        <name>FAD</name>
        <dbReference type="ChEBI" id="CHEBI:57692"/>
    </cofactor>
</comment>
<dbReference type="PANTHER" id="PTHR13914">
    <property type="entry name" value="PROLINE OXIDASE"/>
    <property type="match status" value="1"/>
</dbReference>
<sequence length="419" mass="44089">MLPTGKRNVQLPGQPDRAAHDHRFEHKSTSELLRSLLVLRLCTSPLSHHGPDLLRAQPWLAASCAEHFTAGAERADAWAQMNKLKAHGLSAILDAADPFNPPVGHLHSLLAAINTASAMPTQGFAIVRPRRLADPEALRRTASALAAGAPLDDAERQCLASMDQRLQQLAQHAATRGVKLLLEDLDGPHLGPVLSALLPPLLRAVNSVGAEALAAGRPAAPAEARLFLPYAVGAAGALQRLTRDLETAQSEGYVLGAKLVGNGSDAPSTWSACLERLLEAAQAGRAEVMLAAARRGEVEAAVAALARAGLSPEAAPVAFVQPLGVADHLGFSLGRHGYRVYKTCPYGKAEDVRPALLQHMQDASWASHEDARLAQAELWSRLLSDPLAAAAARVLGARQQRSSAGASGGRSDANQPMAS</sequence>
<name>A0A836C0T9_9CHLO</name>
<proteinExistence type="inferred from homology"/>
<organism evidence="4 5">
    <name type="scientific">Edaphochlamys debaryana</name>
    <dbReference type="NCBI Taxonomy" id="47281"/>
    <lineage>
        <taxon>Eukaryota</taxon>
        <taxon>Viridiplantae</taxon>
        <taxon>Chlorophyta</taxon>
        <taxon>core chlorophytes</taxon>
        <taxon>Chlorophyceae</taxon>
        <taxon>CS clade</taxon>
        <taxon>Chlamydomonadales</taxon>
        <taxon>Chlamydomonadales incertae sedis</taxon>
        <taxon>Edaphochlamys</taxon>
    </lineage>
</organism>
<feature type="region of interest" description="Disordered" evidence="3">
    <location>
        <begin position="1"/>
        <end position="22"/>
    </location>
</feature>
<reference evidence="4" key="1">
    <citation type="journal article" date="2020" name="bioRxiv">
        <title>Comparative genomics of Chlamydomonas.</title>
        <authorList>
            <person name="Craig R.J."/>
            <person name="Hasan A.R."/>
            <person name="Ness R.W."/>
            <person name="Keightley P.D."/>
        </authorList>
    </citation>
    <scope>NUCLEOTIDE SEQUENCE</scope>
    <source>
        <strain evidence="4">CCAP 11/70</strain>
    </source>
</reference>
<protein>
    <recommendedName>
        <fullName evidence="2">Proline dehydrogenase</fullName>
        <ecNumber evidence="2">1.5.5.2</ecNumber>
    </recommendedName>
</protein>
<evidence type="ECO:0000313" key="5">
    <source>
        <dbReference type="Proteomes" id="UP000612055"/>
    </source>
</evidence>
<dbReference type="GO" id="GO:0010133">
    <property type="term" value="P:L-proline catabolic process to L-glutamate"/>
    <property type="evidence" value="ECO:0007669"/>
    <property type="project" value="TreeGrafter"/>
</dbReference>
<evidence type="ECO:0000256" key="2">
    <source>
        <dbReference type="RuleBase" id="RU364054"/>
    </source>
</evidence>
<keyword evidence="2" id="KW-0285">Flavoprotein</keyword>
<comment type="caution">
    <text evidence="4">The sequence shown here is derived from an EMBL/GenBank/DDBJ whole genome shotgun (WGS) entry which is preliminary data.</text>
</comment>
<dbReference type="Gene3D" id="3.20.20.220">
    <property type="match status" value="1"/>
</dbReference>
<dbReference type="Proteomes" id="UP000612055">
    <property type="component" value="Unassembled WGS sequence"/>
</dbReference>
<dbReference type="InterPro" id="IPR015659">
    <property type="entry name" value="Proline_oxidase"/>
</dbReference>
<accession>A0A836C0T9</accession>
<comment type="function">
    <text evidence="2">Converts proline to delta-1-pyrroline-5-carboxylate.</text>
</comment>
<dbReference type="EMBL" id="JAEHOE010000020">
    <property type="protein sequence ID" value="KAG2496196.1"/>
    <property type="molecule type" value="Genomic_DNA"/>
</dbReference>